<reference evidence="3 4" key="1">
    <citation type="submission" date="2013-12" db="EMBL/GenBank/DDBJ databases">
        <title>NBRP : Genome information of microbial organism related human and environment.</title>
        <authorList>
            <person name="Hattori M."/>
            <person name="Oshima K."/>
            <person name="Inaba H."/>
            <person name="Suda W."/>
            <person name="Sakamoto M."/>
            <person name="Iino T."/>
            <person name="Kitahara M."/>
            <person name="Oshida Y."/>
            <person name="Iida T."/>
            <person name="Kudo T."/>
            <person name="Itoh T."/>
            <person name="Ahmed I."/>
            <person name="Ohkuma M."/>
        </authorList>
    </citation>
    <scope>NUCLEOTIDE SEQUENCE [LARGE SCALE GENOMIC DNA]</scope>
    <source>
        <strain evidence="3 4">JCM 21738</strain>
    </source>
</reference>
<dbReference type="GO" id="GO:0003677">
    <property type="term" value="F:DNA binding"/>
    <property type="evidence" value="ECO:0007669"/>
    <property type="project" value="InterPro"/>
</dbReference>
<dbReference type="Gene3D" id="1.10.443.10">
    <property type="entry name" value="Intergrase catalytic core"/>
    <property type="match status" value="1"/>
</dbReference>
<gene>
    <name evidence="3" type="ORF">JCM21738_5432</name>
</gene>
<comment type="caution">
    <text evidence="3">The sequence shown here is derived from an EMBL/GenBank/DDBJ whole genome shotgun (WGS) entry which is preliminary data.</text>
</comment>
<dbReference type="PROSITE" id="PS51898">
    <property type="entry name" value="TYR_RECOMBINASE"/>
    <property type="match status" value="1"/>
</dbReference>
<sequence length="139" mass="16196">MKDVKTKSSRRQISISSYLVEKLLLYKEKQEKHKEMLGAAYNDLDMVFCAYDGNFKDSRNLLREFHRYIKKSGVPKITLHDLRHLHATLLLIYGENPKIVAERLGHADVTTTLDIYSHVNPDLQQQAADRFERGFFNQA</sequence>
<dbReference type="PANTHER" id="PTHR30349">
    <property type="entry name" value="PHAGE INTEGRASE-RELATED"/>
    <property type="match status" value="1"/>
</dbReference>
<accession>W4RWR8</accession>
<feature type="domain" description="Tyr recombinase" evidence="2">
    <location>
        <begin position="1"/>
        <end position="129"/>
    </location>
</feature>
<protein>
    <submittedName>
        <fullName evidence="3">Phage integrase</fullName>
    </submittedName>
</protein>
<dbReference type="InterPro" id="IPR013762">
    <property type="entry name" value="Integrase-like_cat_sf"/>
</dbReference>
<keyword evidence="1" id="KW-0233">DNA recombination</keyword>
<dbReference type="InterPro" id="IPR002104">
    <property type="entry name" value="Integrase_catalytic"/>
</dbReference>
<dbReference type="InterPro" id="IPR050090">
    <property type="entry name" value="Tyrosine_recombinase_XerCD"/>
</dbReference>
<dbReference type="SUPFAM" id="SSF56349">
    <property type="entry name" value="DNA breaking-rejoining enzymes"/>
    <property type="match status" value="1"/>
</dbReference>
<dbReference type="Pfam" id="PF00589">
    <property type="entry name" value="Phage_integrase"/>
    <property type="match status" value="1"/>
</dbReference>
<dbReference type="Proteomes" id="UP000018949">
    <property type="component" value="Unassembled WGS sequence"/>
</dbReference>
<dbReference type="RefSeq" id="WP_148296169.1">
    <property type="nucleotide sequence ID" value="NZ_BAUW01000160.1"/>
</dbReference>
<dbReference type="AlphaFoldDB" id="W4RWR8"/>
<dbReference type="InterPro" id="IPR011010">
    <property type="entry name" value="DNA_brk_join_enz"/>
</dbReference>
<proteinExistence type="predicted"/>
<evidence type="ECO:0000259" key="2">
    <source>
        <dbReference type="PROSITE" id="PS51898"/>
    </source>
</evidence>
<keyword evidence="4" id="KW-1185">Reference proteome</keyword>
<organism evidence="3 4">
    <name type="scientific">Mesobacillus boroniphilus JCM 21738</name>
    <dbReference type="NCBI Taxonomy" id="1294265"/>
    <lineage>
        <taxon>Bacteria</taxon>
        <taxon>Bacillati</taxon>
        <taxon>Bacillota</taxon>
        <taxon>Bacilli</taxon>
        <taxon>Bacillales</taxon>
        <taxon>Bacillaceae</taxon>
        <taxon>Mesobacillus</taxon>
    </lineage>
</organism>
<evidence type="ECO:0000313" key="4">
    <source>
        <dbReference type="Proteomes" id="UP000018949"/>
    </source>
</evidence>
<dbReference type="GO" id="GO:0006310">
    <property type="term" value="P:DNA recombination"/>
    <property type="evidence" value="ECO:0007669"/>
    <property type="project" value="UniProtKB-KW"/>
</dbReference>
<dbReference type="eggNOG" id="COG0582">
    <property type="taxonomic scope" value="Bacteria"/>
</dbReference>
<name>W4RWR8_9BACI</name>
<dbReference type="GO" id="GO:0015074">
    <property type="term" value="P:DNA integration"/>
    <property type="evidence" value="ECO:0007669"/>
    <property type="project" value="InterPro"/>
</dbReference>
<dbReference type="PANTHER" id="PTHR30349:SF64">
    <property type="entry name" value="PROPHAGE INTEGRASE INTD-RELATED"/>
    <property type="match status" value="1"/>
</dbReference>
<dbReference type="EMBL" id="BAUW01000160">
    <property type="protein sequence ID" value="GAE48323.1"/>
    <property type="molecule type" value="Genomic_DNA"/>
</dbReference>
<evidence type="ECO:0000313" key="3">
    <source>
        <dbReference type="EMBL" id="GAE48323.1"/>
    </source>
</evidence>
<evidence type="ECO:0000256" key="1">
    <source>
        <dbReference type="ARBA" id="ARBA00023172"/>
    </source>
</evidence>